<sequence length="82" mass="9098">MKLLYKTVPLILVTVGLLFVGIAGVELLSSHQSQQKELQEAEHDYNEETLTVTTCFPFGYVGDAPNRYIITAKRASNLIGDK</sequence>
<accession>A0A6M0Q958</accession>
<keyword evidence="2" id="KW-1185">Reference proteome</keyword>
<proteinExistence type="predicted"/>
<evidence type="ECO:0000313" key="2">
    <source>
        <dbReference type="Proteomes" id="UP000481043"/>
    </source>
</evidence>
<dbReference type="InterPro" id="IPR023365">
    <property type="entry name" value="Sortase_dom-sf"/>
</dbReference>
<gene>
    <name evidence="1" type="ORF">G4D63_14190</name>
</gene>
<organism evidence="1 2">
    <name type="scientific">Bacillus mesophilus</name>
    <dbReference type="NCBI Taxonomy" id="1808955"/>
    <lineage>
        <taxon>Bacteria</taxon>
        <taxon>Bacillati</taxon>
        <taxon>Bacillota</taxon>
        <taxon>Bacilli</taxon>
        <taxon>Bacillales</taxon>
        <taxon>Bacillaceae</taxon>
        <taxon>Bacillus</taxon>
    </lineage>
</organism>
<dbReference type="EMBL" id="JAAIWM010000005">
    <property type="protein sequence ID" value="NEY72884.1"/>
    <property type="molecule type" value="Genomic_DNA"/>
</dbReference>
<evidence type="ECO:0000313" key="1">
    <source>
        <dbReference type="EMBL" id="NEY72884.1"/>
    </source>
</evidence>
<reference evidence="1 2" key="1">
    <citation type="submission" date="2020-02" db="EMBL/GenBank/DDBJ databases">
        <title>Bacillus aquiflavi sp. nov., isolated from yellow water of strong flavor Chinese baijiu in Yibin region of China.</title>
        <authorList>
            <person name="Xie J."/>
        </authorList>
    </citation>
    <scope>NUCLEOTIDE SEQUENCE [LARGE SCALE GENOMIC DNA]</scope>
    <source>
        <strain evidence="1 2">SA4</strain>
    </source>
</reference>
<comment type="caution">
    <text evidence="1">The sequence shown here is derived from an EMBL/GenBank/DDBJ whole genome shotgun (WGS) entry which is preliminary data.</text>
</comment>
<name>A0A6M0Q958_9BACI</name>
<dbReference type="AlphaFoldDB" id="A0A6M0Q958"/>
<protein>
    <submittedName>
        <fullName evidence="1">Uncharacterized protein</fullName>
    </submittedName>
</protein>
<dbReference type="Proteomes" id="UP000481043">
    <property type="component" value="Unassembled WGS sequence"/>
</dbReference>
<dbReference type="SUPFAM" id="SSF63817">
    <property type="entry name" value="Sortase"/>
    <property type="match status" value="1"/>
</dbReference>
<dbReference type="RefSeq" id="WP_163180312.1">
    <property type="nucleotide sequence ID" value="NZ_JAAIWM010000005.1"/>
</dbReference>